<dbReference type="EnsemblMetazoa" id="AMAM022870-RA">
    <property type="protein sequence ID" value="AMAM022870-PA"/>
    <property type="gene ID" value="AMAM022870"/>
</dbReference>
<reference evidence="3" key="1">
    <citation type="submission" date="2013-09" db="EMBL/GenBank/DDBJ databases">
        <title>The Genome Sequence of Anopheles maculatus species B.</title>
        <authorList>
            <consortium name="The Broad Institute Genomics Platform"/>
            <person name="Neafsey D.E."/>
            <person name="Besansky N."/>
            <person name="Howell P."/>
            <person name="Walton C."/>
            <person name="Young S.K."/>
            <person name="Zeng Q."/>
            <person name="Gargeya S."/>
            <person name="Fitzgerald M."/>
            <person name="Haas B."/>
            <person name="Abouelleil A."/>
            <person name="Allen A.W."/>
            <person name="Alvarado L."/>
            <person name="Arachchi H.M."/>
            <person name="Berlin A.M."/>
            <person name="Chapman S.B."/>
            <person name="Gainer-Dewar J."/>
            <person name="Goldberg J."/>
            <person name="Griggs A."/>
            <person name="Gujja S."/>
            <person name="Hansen M."/>
            <person name="Howarth C."/>
            <person name="Imamovic A."/>
            <person name="Ireland A."/>
            <person name="Larimer J."/>
            <person name="McCowan C."/>
            <person name="Murphy C."/>
            <person name="Pearson M."/>
            <person name="Poon T.W."/>
            <person name="Priest M."/>
            <person name="Roberts A."/>
            <person name="Saif S."/>
            <person name="Shea T."/>
            <person name="Sisk P."/>
            <person name="Sykes S."/>
            <person name="Wortman J."/>
            <person name="Nusbaum C."/>
            <person name="Birren B."/>
        </authorList>
    </citation>
    <scope>NUCLEOTIDE SEQUENCE [LARGE SCALE GENOMIC DNA]</scope>
    <source>
        <strain evidence="3">maculatus3</strain>
    </source>
</reference>
<accession>A0A182TAF0</accession>
<proteinExistence type="predicted"/>
<evidence type="ECO:0000313" key="3">
    <source>
        <dbReference type="Proteomes" id="UP000075901"/>
    </source>
</evidence>
<feature type="region of interest" description="Disordered" evidence="1">
    <location>
        <begin position="1"/>
        <end position="106"/>
    </location>
</feature>
<dbReference type="Proteomes" id="UP000075901">
    <property type="component" value="Unassembled WGS sequence"/>
</dbReference>
<feature type="compositionally biased region" description="Low complexity" evidence="1">
    <location>
        <begin position="75"/>
        <end position="87"/>
    </location>
</feature>
<dbReference type="AlphaFoldDB" id="A0A182TAF0"/>
<evidence type="ECO:0000256" key="1">
    <source>
        <dbReference type="SAM" id="MobiDB-lite"/>
    </source>
</evidence>
<keyword evidence="3" id="KW-1185">Reference proteome</keyword>
<protein>
    <submittedName>
        <fullName evidence="2">Uncharacterized protein</fullName>
    </submittedName>
</protein>
<evidence type="ECO:0000313" key="2">
    <source>
        <dbReference type="EnsemblMetazoa" id="AMAM022870-PA"/>
    </source>
</evidence>
<reference evidence="2" key="2">
    <citation type="submission" date="2020-05" db="UniProtKB">
        <authorList>
            <consortium name="EnsemblMetazoa"/>
        </authorList>
    </citation>
    <scope>IDENTIFICATION</scope>
    <source>
        <strain evidence="2">maculatus3</strain>
    </source>
</reference>
<feature type="compositionally biased region" description="Low complexity" evidence="1">
    <location>
        <begin position="25"/>
        <end position="34"/>
    </location>
</feature>
<feature type="compositionally biased region" description="Polar residues" evidence="1">
    <location>
        <begin position="60"/>
        <end position="74"/>
    </location>
</feature>
<sequence>MFNDVRRESVSAASAKWSPGQSLHQMQQQTQTVVSFEVEVRTKRDRPEQHPRYYEDERTTNGPTSVASKFSTQANSSSTTSITHSNTELNQLCHHSKASSKSRGGN</sequence>
<name>A0A182TAF0_9DIPT</name>
<dbReference type="VEuPathDB" id="VectorBase:AMAM022870"/>
<organism evidence="2 3">
    <name type="scientific">Anopheles maculatus</name>
    <dbReference type="NCBI Taxonomy" id="74869"/>
    <lineage>
        <taxon>Eukaryota</taxon>
        <taxon>Metazoa</taxon>
        <taxon>Ecdysozoa</taxon>
        <taxon>Arthropoda</taxon>
        <taxon>Hexapoda</taxon>
        <taxon>Insecta</taxon>
        <taxon>Pterygota</taxon>
        <taxon>Neoptera</taxon>
        <taxon>Endopterygota</taxon>
        <taxon>Diptera</taxon>
        <taxon>Nematocera</taxon>
        <taxon>Culicoidea</taxon>
        <taxon>Culicidae</taxon>
        <taxon>Anophelinae</taxon>
        <taxon>Anopheles</taxon>
        <taxon>Anopheles maculatus group</taxon>
    </lineage>
</organism>
<feature type="compositionally biased region" description="Basic and acidic residues" evidence="1">
    <location>
        <begin position="38"/>
        <end position="59"/>
    </location>
</feature>